<evidence type="ECO:0008006" key="3">
    <source>
        <dbReference type="Google" id="ProtNLM"/>
    </source>
</evidence>
<dbReference type="NCBIfam" id="NF033831">
    <property type="entry name" value="sce7725_fam"/>
    <property type="match status" value="1"/>
</dbReference>
<comment type="caution">
    <text evidence="1">The sequence shown here is derived from an EMBL/GenBank/DDBJ whole genome shotgun (WGS) entry which is preliminary data.</text>
</comment>
<dbReference type="InterPro" id="IPR047727">
    <property type="entry name" value="Sce7725-like"/>
</dbReference>
<evidence type="ECO:0000313" key="1">
    <source>
        <dbReference type="EMBL" id="RZM84681.1"/>
    </source>
</evidence>
<accession>A0A4Q7EMP1</accession>
<organism evidence="1 2">
    <name type="scientific">Pseudoalteromonas rubra</name>
    <dbReference type="NCBI Taxonomy" id="43658"/>
    <lineage>
        <taxon>Bacteria</taxon>
        <taxon>Pseudomonadati</taxon>
        <taxon>Pseudomonadota</taxon>
        <taxon>Gammaproteobacteria</taxon>
        <taxon>Alteromonadales</taxon>
        <taxon>Pseudoalteromonadaceae</taxon>
        <taxon>Pseudoalteromonas</taxon>
    </lineage>
</organism>
<dbReference type="AlphaFoldDB" id="A0A4Q7EMP1"/>
<proteinExistence type="predicted"/>
<name>A0A4Q7EMP1_9GAMM</name>
<dbReference type="Proteomes" id="UP000292345">
    <property type="component" value="Unassembled WGS sequence"/>
</dbReference>
<dbReference type="EMBL" id="PPUZ01000005">
    <property type="protein sequence ID" value="RZM84681.1"/>
    <property type="molecule type" value="Genomic_DNA"/>
</dbReference>
<reference evidence="1 2" key="1">
    <citation type="submission" date="2018-01" db="EMBL/GenBank/DDBJ databases">
        <title>Co-occurrence of chitin degradation, pigmentation and bioactivity in marine Pseudoalteromonas.</title>
        <authorList>
            <person name="Paulsen S."/>
            <person name="Gram L."/>
            <person name="Machado H."/>
        </authorList>
    </citation>
    <scope>NUCLEOTIDE SEQUENCE [LARGE SCALE GENOMIC DNA]</scope>
    <source>
        <strain evidence="1 2">S1946</strain>
    </source>
</reference>
<evidence type="ECO:0000313" key="2">
    <source>
        <dbReference type="Proteomes" id="UP000292345"/>
    </source>
</evidence>
<dbReference type="RefSeq" id="WP_130244045.1">
    <property type="nucleotide sequence ID" value="NZ_PPUZ01000005.1"/>
</dbReference>
<protein>
    <recommendedName>
        <fullName evidence="3">Sce7725 family protein</fullName>
    </recommendedName>
</protein>
<sequence length="303" mass="34135">MYFPYLRGKQFELIALRELSEFISTDYLRPIIEPVKLNLSPLIRTVKHLNEKGFSPLIIMNPTVGELSSDSQLLLEELEDEELEYLPCVVLRGGESVSARESLGRLQQPFAIRITEGIDQEGIALAQGAELVVVDYDLPPNAINKLKNVVLLGDFFRKQKRNADYLKESSFSHLHSTYSSQKNVVGFGDYTMIGSEYSESGGPAYVVTIHASYINEGMFDEMFIRHYSSTDDGTPTDPAGKFAEALAKFIIEADEEPSIYYQSAAIDEFRKLYRSGHFPGLGLVKKLSMEHHIETVCNYLQGR</sequence>
<gene>
    <name evidence="1" type="ORF">C3B51_02365</name>
</gene>